<dbReference type="OrthoDB" id="1298252at2759"/>
<dbReference type="PANTHER" id="PTHR31900:SF30">
    <property type="entry name" value="SUPERFAMILY PROTEIN, PUTATIVE-RELATED"/>
    <property type="match status" value="1"/>
</dbReference>
<dbReference type="Pfam" id="PF08387">
    <property type="entry name" value="FBD"/>
    <property type="match status" value="1"/>
</dbReference>
<evidence type="ECO:0000259" key="1">
    <source>
        <dbReference type="Pfam" id="PF08387"/>
    </source>
</evidence>
<reference evidence="2 3" key="1">
    <citation type="submission" date="2019-06" db="EMBL/GenBank/DDBJ databases">
        <title>A chromosomal-level reference genome of Carpinus fangiana (Coryloideae, Betulaceae).</title>
        <authorList>
            <person name="Yang X."/>
            <person name="Wang Z."/>
            <person name="Zhang L."/>
            <person name="Hao G."/>
            <person name="Liu J."/>
            <person name="Yang Y."/>
        </authorList>
    </citation>
    <scope>NUCLEOTIDE SEQUENCE [LARGE SCALE GENOMIC DNA]</scope>
    <source>
        <strain evidence="2">Cfa_2016G</strain>
        <tissue evidence="2">Leaf</tissue>
    </source>
</reference>
<accession>A0A660KRX6</accession>
<dbReference type="EMBL" id="CM017324">
    <property type="protein sequence ID" value="KAE8038178.1"/>
    <property type="molecule type" value="Genomic_DNA"/>
</dbReference>
<dbReference type="SUPFAM" id="SSF52047">
    <property type="entry name" value="RNI-like"/>
    <property type="match status" value="1"/>
</dbReference>
<organism evidence="2 3">
    <name type="scientific">Carpinus fangiana</name>
    <dbReference type="NCBI Taxonomy" id="176857"/>
    <lineage>
        <taxon>Eukaryota</taxon>
        <taxon>Viridiplantae</taxon>
        <taxon>Streptophyta</taxon>
        <taxon>Embryophyta</taxon>
        <taxon>Tracheophyta</taxon>
        <taxon>Spermatophyta</taxon>
        <taxon>Magnoliopsida</taxon>
        <taxon>eudicotyledons</taxon>
        <taxon>Gunneridae</taxon>
        <taxon>Pentapetalae</taxon>
        <taxon>rosids</taxon>
        <taxon>fabids</taxon>
        <taxon>Fagales</taxon>
        <taxon>Betulaceae</taxon>
        <taxon>Carpinus</taxon>
    </lineage>
</organism>
<dbReference type="Proteomes" id="UP000327013">
    <property type="component" value="Chromosome 4"/>
</dbReference>
<evidence type="ECO:0000313" key="3">
    <source>
        <dbReference type="Proteomes" id="UP000327013"/>
    </source>
</evidence>
<feature type="domain" description="FBD" evidence="1">
    <location>
        <begin position="166"/>
        <end position="209"/>
    </location>
</feature>
<dbReference type="AlphaFoldDB" id="A0A660KRX6"/>
<protein>
    <recommendedName>
        <fullName evidence="1">FBD domain-containing protein</fullName>
    </recommendedName>
</protein>
<dbReference type="PANTHER" id="PTHR31900">
    <property type="entry name" value="F-BOX/RNI SUPERFAMILY PROTEIN-RELATED"/>
    <property type="match status" value="1"/>
</dbReference>
<sequence length="249" mass="28705">MTVNKLVESTLKRVLEGLKLKSCRWGNLKLMSIFAPKLHTLHIFENDTQESDLGSPSDFCRVTIVADRLKKFYYIDQAALRMLHLLMELSNVEKLTLCSYTIEDLIYVAGQLPHLPMFNNLMDLIIDEDVCLDCPFLVTILQKAPCLRTLNFSGGVTLLFDLIWDPVPPCFLSHLKWIKLSYYEEENEEELSAVKFLLKNAIVLEEIIITTREYPEMSLGAVAYHLWKQRNDLHGNTLKTEEAIVGRIR</sequence>
<gene>
    <name evidence="2" type="ORF">FH972_010713</name>
</gene>
<dbReference type="InterPro" id="IPR006566">
    <property type="entry name" value="FBD"/>
</dbReference>
<evidence type="ECO:0000313" key="2">
    <source>
        <dbReference type="EMBL" id="KAE8038178.1"/>
    </source>
</evidence>
<name>A0A660KRX6_9ROSI</name>
<dbReference type="InterPro" id="IPR050232">
    <property type="entry name" value="FBL13/AtMIF1-like"/>
</dbReference>
<proteinExistence type="predicted"/>
<keyword evidence="3" id="KW-1185">Reference proteome</keyword>